<evidence type="ECO:0000313" key="1">
    <source>
        <dbReference type="EMBL" id="KAH3748851.1"/>
    </source>
</evidence>
<dbReference type="EMBL" id="JAIWYP010000010">
    <property type="protein sequence ID" value="KAH3748851.1"/>
    <property type="molecule type" value="Genomic_DNA"/>
</dbReference>
<sequence>MIRNKSKLPRQPGSHVFQRAGTIFKLNSQRTKYVTSRNTATPPGRHVFSPIWTIFELVRDINKTNVLTKFHDDWANILTSKLHEDWAWHVTSKGEDRTRNVASILFTNKCGRTTDGRTTDGRTMDKYRSQKLT</sequence>
<keyword evidence="2" id="KW-1185">Reference proteome</keyword>
<organism evidence="1 2">
    <name type="scientific">Dreissena polymorpha</name>
    <name type="common">Zebra mussel</name>
    <name type="synonym">Mytilus polymorpha</name>
    <dbReference type="NCBI Taxonomy" id="45954"/>
    <lineage>
        <taxon>Eukaryota</taxon>
        <taxon>Metazoa</taxon>
        <taxon>Spiralia</taxon>
        <taxon>Lophotrochozoa</taxon>
        <taxon>Mollusca</taxon>
        <taxon>Bivalvia</taxon>
        <taxon>Autobranchia</taxon>
        <taxon>Heteroconchia</taxon>
        <taxon>Euheterodonta</taxon>
        <taxon>Imparidentia</taxon>
        <taxon>Neoheterodontei</taxon>
        <taxon>Myida</taxon>
        <taxon>Dreissenoidea</taxon>
        <taxon>Dreissenidae</taxon>
        <taxon>Dreissena</taxon>
    </lineage>
</organism>
<accession>A0A9D4DGX8</accession>
<proteinExistence type="predicted"/>
<reference evidence="1" key="2">
    <citation type="submission" date="2020-11" db="EMBL/GenBank/DDBJ databases">
        <authorList>
            <person name="McCartney M.A."/>
            <person name="Auch B."/>
            <person name="Kono T."/>
            <person name="Mallez S."/>
            <person name="Becker A."/>
            <person name="Gohl D.M."/>
            <person name="Silverstein K.A.T."/>
            <person name="Koren S."/>
            <person name="Bechman K.B."/>
            <person name="Herman A."/>
            <person name="Abrahante J.E."/>
            <person name="Garbe J."/>
        </authorList>
    </citation>
    <scope>NUCLEOTIDE SEQUENCE</scope>
    <source>
        <strain evidence="1">Duluth1</strain>
        <tissue evidence="1">Whole animal</tissue>
    </source>
</reference>
<dbReference type="Proteomes" id="UP000828390">
    <property type="component" value="Unassembled WGS sequence"/>
</dbReference>
<protein>
    <submittedName>
        <fullName evidence="1">Uncharacterized protein</fullName>
    </submittedName>
</protein>
<evidence type="ECO:0000313" key="2">
    <source>
        <dbReference type="Proteomes" id="UP000828390"/>
    </source>
</evidence>
<name>A0A9D4DGX8_DREPO</name>
<gene>
    <name evidence="1" type="ORF">DPMN_183308</name>
</gene>
<comment type="caution">
    <text evidence="1">The sequence shown here is derived from an EMBL/GenBank/DDBJ whole genome shotgun (WGS) entry which is preliminary data.</text>
</comment>
<reference evidence="1" key="1">
    <citation type="journal article" date="2019" name="bioRxiv">
        <title>The Genome of the Zebra Mussel, Dreissena polymorpha: A Resource for Invasive Species Research.</title>
        <authorList>
            <person name="McCartney M.A."/>
            <person name="Auch B."/>
            <person name="Kono T."/>
            <person name="Mallez S."/>
            <person name="Zhang Y."/>
            <person name="Obille A."/>
            <person name="Becker A."/>
            <person name="Abrahante J.E."/>
            <person name="Garbe J."/>
            <person name="Badalamenti J.P."/>
            <person name="Herman A."/>
            <person name="Mangelson H."/>
            <person name="Liachko I."/>
            <person name="Sullivan S."/>
            <person name="Sone E.D."/>
            <person name="Koren S."/>
            <person name="Silverstein K.A.T."/>
            <person name="Beckman K.B."/>
            <person name="Gohl D.M."/>
        </authorList>
    </citation>
    <scope>NUCLEOTIDE SEQUENCE</scope>
    <source>
        <strain evidence="1">Duluth1</strain>
        <tissue evidence="1">Whole animal</tissue>
    </source>
</reference>
<dbReference type="AlphaFoldDB" id="A0A9D4DGX8"/>